<evidence type="ECO:0000256" key="1">
    <source>
        <dbReference type="SAM" id="MobiDB-lite"/>
    </source>
</evidence>
<sequence>MYFAKQYRNHNLVYILMAVELAIVIPILTFSGIAAHDRYRTKLWQDGYDNGFNSSPDTEVYAAANYRPYDTPKVWASFTTNWNLVISILSVFVVITKFPLHILGLLLPFGTAIAQVGLVIIYCLSAAWQASSDKSDPEHPQNGPPWYITKNCNVAHEKSNVSYCQQGKALFAFTILIIVVYTVELGIAIQSCFITEEERAERDEKREEKETMKAYEDIILKSPTAFPMTPSAVPMTPSAMPMTPGTATYPRAPMPVATPRSLAFNRLDSSSTDLPLREHFSPDPQAVNQEVEATASGSGQQQPPSQIYFPPPPKKGKK</sequence>
<evidence type="ECO:0000313" key="3">
    <source>
        <dbReference type="EMBL" id="BCS27216.1"/>
    </source>
</evidence>
<feature type="compositionally biased region" description="Pro residues" evidence="1">
    <location>
        <begin position="309"/>
        <end position="318"/>
    </location>
</feature>
<dbReference type="GeneID" id="64977221"/>
<feature type="region of interest" description="Disordered" evidence="1">
    <location>
        <begin position="269"/>
        <end position="318"/>
    </location>
</feature>
<proteinExistence type="predicted"/>
<protein>
    <recommendedName>
        <fullName evidence="5">MARVEL domain-containing protein</fullName>
    </recommendedName>
</protein>
<keyword evidence="2" id="KW-1133">Transmembrane helix</keyword>
<dbReference type="KEGG" id="apuu:APUU_60264S"/>
<name>A0A7R7XTC8_9EURO</name>
<keyword evidence="2" id="KW-0812">Transmembrane</keyword>
<dbReference type="Proteomes" id="UP000654913">
    <property type="component" value="Chromosome 6"/>
</dbReference>
<evidence type="ECO:0008006" key="5">
    <source>
        <dbReference type="Google" id="ProtNLM"/>
    </source>
</evidence>
<keyword evidence="4" id="KW-1185">Reference proteome</keyword>
<reference evidence="3" key="2">
    <citation type="submission" date="2021-02" db="EMBL/GenBank/DDBJ databases">
        <title>Aspergillus puulaauensis MK2 genome sequence.</title>
        <authorList>
            <person name="Futagami T."/>
            <person name="Mori K."/>
            <person name="Kadooka C."/>
            <person name="Tanaka T."/>
        </authorList>
    </citation>
    <scope>NUCLEOTIDE SEQUENCE</scope>
    <source>
        <strain evidence="3">MK2</strain>
    </source>
</reference>
<dbReference type="OrthoDB" id="5352400at2759"/>
<feature type="transmembrane region" description="Helical" evidence="2">
    <location>
        <begin position="74"/>
        <end position="95"/>
    </location>
</feature>
<accession>A0A7R7XTC8</accession>
<gene>
    <name evidence="3" type="ORF">APUU_60264S</name>
</gene>
<dbReference type="EMBL" id="AP024448">
    <property type="protein sequence ID" value="BCS27216.1"/>
    <property type="molecule type" value="Genomic_DNA"/>
</dbReference>
<feature type="transmembrane region" description="Helical" evidence="2">
    <location>
        <begin position="169"/>
        <end position="189"/>
    </location>
</feature>
<dbReference type="AlphaFoldDB" id="A0A7R7XTC8"/>
<organism evidence="3 4">
    <name type="scientific">Aspergillus puulaauensis</name>
    <dbReference type="NCBI Taxonomy" id="1220207"/>
    <lineage>
        <taxon>Eukaryota</taxon>
        <taxon>Fungi</taxon>
        <taxon>Dikarya</taxon>
        <taxon>Ascomycota</taxon>
        <taxon>Pezizomycotina</taxon>
        <taxon>Eurotiomycetes</taxon>
        <taxon>Eurotiomycetidae</taxon>
        <taxon>Eurotiales</taxon>
        <taxon>Aspergillaceae</taxon>
        <taxon>Aspergillus</taxon>
    </lineage>
</organism>
<evidence type="ECO:0000313" key="4">
    <source>
        <dbReference type="Proteomes" id="UP000654913"/>
    </source>
</evidence>
<evidence type="ECO:0000256" key="2">
    <source>
        <dbReference type="SAM" id="Phobius"/>
    </source>
</evidence>
<dbReference type="RefSeq" id="XP_041559410.1">
    <property type="nucleotide sequence ID" value="XM_041693485.1"/>
</dbReference>
<keyword evidence="2" id="KW-0472">Membrane</keyword>
<feature type="transmembrane region" description="Helical" evidence="2">
    <location>
        <begin position="102"/>
        <end position="128"/>
    </location>
</feature>
<reference evidence="3" key="1">
    <citation type="submission" date="2021-01" db="EMBL/GenBank/DDBJ databases">
        <authorList>
            <consortium name="Aspergillus puulaauensis MK2 genome sequencing consortium"/>
            <person name="Kazuki M."/>
            <person name="Futagami T."/>
        </authorList>
    </citation>
    <scope>NUCLEOTIDE SEQUENCE</scope>
    <source>
        <strain evidence="3">MK2</strain>
    </source>
</reference>
<feature type="compositionally biased region" description="Low complexity" evidence="1">
    <location>
        <begin position="296"/>
        <end position="308"/>
    </location>
</feature>
<feature type="transmembrane region" description="Helical" evidence="2">
    <location>
        <begin position="12"/>
        <end position="35"/>
    </location>
</feature>